<organism evidence="7 8">
    <name type="scientific">Tetraparma gracilis</name>
    <dbReference type="NCBI Taxonomy" id="2962635"/>
    <lineage>
        <taxon>Eukaryota</taxon>
        <taxon>Sar</taxon>
        <taxon>Stramenopiles</taxon>
        <taxon>Ochrophyta</taxon>
        <taxon>Bolidophyceae</taxon>
        <taxon>Parmales</taxon>
        <taxon>Triparmaceae</taxon>
        <taxon>Tetraparma</taxon>
    </lineage>
</organism>
<name>A0ABQ6M9W0_9STRA</name>
<dbReference type="Pfam" id="PF04116">
    <property type="entry name" value="FA_hydroxylase"/>
    <property type="match status" value="1"/>
</dbReference>
<sequence>MLDLHPLASAYLFNTPVASLPHVTTLQFFLLIISSLELINQSILHLSPLLKPPVIPVRGKHLDALSAKDVAFIIFNKLMIPPFVYLITSYCHSNPSSIDWTLPSPPSSPLPFLHTFLLPLPLLFLTYDFFYSLLHRFLHIQAVYSYIHKHHHHQKAPSRGNSDAVNVHPFEFLAGEYCHWWALFLLNCAGVRVHILSVATFMFLGGVLATLNHTRWNAKVSLFGVTLFEAASHDVHHRLPLTNYGQYIMFWDYVLGTYRPYDEADRVNASWQKPEIRGIVGKVAA</sequence>
<dbReference type="PANTHER" id="PTHR11863">
    <property type="entry name" value="STEROL DESATURASE"/>
    <property type="match status" value="1"/>
</dbReference>
<gene>
    <name evidence="7" type="ORF">TeGR_g13342</name>
</gene>
<evidence type="ECO:0000313" key="7">
    <source>
        <dbReference type="EMBL" id="GMI22433.1"/>
    </source>
</evidence>
<keyword evidence="4 5" id="KW-0472">Membrane</keyword>
<dbReference type="InterPro" id="IPR006694">
    <property type="entry name" value="Fatty_acid_hydroxylase"/>
</dbReference>
<evidence type="ECO:0000259" key="6">
    <source>
        <dbReference type="Pfam" id="PF04116"/>
    </source>
</evidence>
<feature type="transmembrane region" description="Helical" evidence="5">
    <location>
        <begin position="70"/>
        <end position="90"/>
    </location>
</feature>
<proteinExistence type="predicted"/>
<keyword evidence="2 5" id="KW-0812">Transmembrane</keyword>
<evidence type="ECO:0000256" key="1">
    <source>
        <dbReference type="ARBA" id="ARBA00004370"/>
    </source>
</evidence>
<feature type="transmembrane region" description="Helical" evidence="5">
    <location>
        <begin position="110"/>
        <end position="130"/>
    </location>
</feature>
<dbReference type="Proteomes" id="UP001165060">
    <property type="component" value="Unassembled WGS sequence"/>
</dbReference>
<evidence type="ECO:0000256" key="4">
    <source>
        <dbReference type="ARBA" id="ARBA00023136"/>
    </source>
</evidence>
<evidence type="ECO:0000256" key="5">
    <source>
        <dbReference type="SAM" id="Phobius"/>
    </source>
</evidence>
<dbReference type="EMBL" id="BRYB01001289">
    <property type="protein sequence ID" value="GMI22433.1"/>
    <property type="molecule type" value="Genomic_DNA"/>
</dbReference>
<evidence type="ECO:0000256" key="2">
    <source>
        <dbReference type="ARBA" id="ARBA00022692"/>
    </source>
</evidence>
<feature type="transmembrane region" description="Helical" evidence="5">
    <location>
        <begin position="20"/>
        <end position="39"/>
    </location>
</feature>
<evidence type="ECO:0000313" key="8">
    <source>
        <dbReference type="Proteomes" id="UP001165060"/>
    </source>
</evidence>
<comment type="subcellular location">
    <subcellularLocation>
        <location evidence="1">Membrane</location>
    </subcellularLocation>
</comment>
<dbReference type="InterPro" id="IPR050307">
    <property type="entry name" value="Sterol_Desaturase_Related"/>
</dbReference>
<feature type="domain" description="Fatty acid hydroxylase" evidence="6">
    <location>
        <begin position="122"/>
        <end position="257"/>
    </location>
</feature>
<keyword evidence="3 5" id="KW-1133">Transmembrane helix</keyword>
<comment type="caution">
    <text evidence="7">The sequence shown here is derived from an EMBL/GenBank/DDBJ whole genome shotgun (WGS) entry which is preliminary data.</text>
</comment>
<keyword evidence="8" id="KW-1185">Reference proteome</keyword>
<accession>A0ABQ6M9W0</accession>
<reference evidence="7 8" key="1">
    <citation type="journal article" date="2023" name="Commun. Biol.">
        <title>Genome analysis of Parmales, the sister group of diatoms, reveals the evolutionary specialization of diatoms from phago-mixotrophs to photoautotrophs.</title>
        <authorList>
            <person name="Ban H."/>
            <person name="Sato S."/>
            <person name="Yoshikawa S."/>
            <person name="Yamada K."/>
            <person name="Nakamura Y."/>
            <person name="Ichinomiya M."/>
            <person name="Sato N."/>
            <person name="Blanc-Mathieu R."/>
            <person name="Endo H."/>
            <person name="Kuwata A."/>
            <person name="Ogata H."/>
        </authorList>
    </citation>
    <scope>NUCLEOTIDE SEQUENCE [LARGE SCALE GENOMIC DNA]</scope>
</reference>
<evidence type="ECO:0000256" key="3">
    <source>
        <dbReference type="ARBA" id="ARBA00022989"/>
    </source>
</evidence>
<protein>
    <recommendedName>
        <fullName evidence="6">Fatty acid hydroxylase domain-containing protein</fullName>
    </recommendedName>
</protein>